<dbReference type="GO" id="GO:0005654">
    <property type="term" value="C:nucleoplasm"/>
    <property type="evidence" value="ECO:0007669"/>
    <property type="project" value="TreeGrafter"/>
</dbReference>
<dbReference type="PANTHER" id="PTHR25462">
    <property type="entry name" value="BONUS, ISOFORM C-RELATED"/>
    <property type="match status" value="1"/>
</dbReference>
<dbReference type="EMBL" id="CAIIXF020000006">
    <property type="protein sequence ID" value="CAH1785278.1"/>
    <property type="molecule type" value="Genomic_DNA"/>
</dbReference>
<dbReference type="InterPro" id="IPR047153">
    <property type="entry name" value="TRIM45/56/19-like"/>
</dbReference>
<dbReference type="SUPFAM" id="SSF57850">
    <property type="entry name" value="RING/U-box"/>
    <property type="match status" value="1"/>
</dbReference>
<comment type="caution">
    <text evidence="1">The sequence shown here is derived from an EMBL/GenBank/DDBJ whole genome shotgun (WGS) entry which is preliminary data.</text>
</comment>
<dbReference type="PROSITE" id="PS00518">
    <property type="entry name" value="ZF_RING_1"/>
    <property type="match status" value="1"/>
</dbReference>
<evidence type="ECO:0000313" key="1">
    <source>
        <dbReference type="EMBL" id="CAH1785278.1"/>
    </source>
</evidence>
<accession>A0A8J1UEP0</accession>
<protein>
    <submittedName>
        <fullName evidence="1">Uncharacterized protein</fullName>
    </submittedName>
</protein>
<reference evidence="1" key="1">
    <citation type="submission" date="2022-03" db="EMBL/GenBank/DDBJ databases">
        <authorList>
            <person name="Martin C."/>
        </authorList>
    </citation>
    <scope>NUCLEOTIDE SEQUENCE</scope>
</reference>
<sequence length="343" mass="39576">MAEAMPLNMTEDEAITCPMCFEDFSNLIPKILQCGHTFCHHCLERYQQTAPSFRIIKCPTCRINTELRDGVVENLPTNFLVKEIAYAKKFTVTKPKSTISHVPKKDDSIAIVELKITLTLERTKQEVLKFKQYLNSYIHTIALLMVARFNKIRTASLVEETSYTNIKKSLIDARQHIQTLTNNILDYSRLDNLASPEHIMNKYNTTRELLTKLEELKPPATFMGKAKIVFTNIFSNIFTSREGRSYIGSTDKFERLRETLTQILQIFEFTKSSSVKLTELENDIDDAIEIMNLTTQGQAKNLMMEWSIISESMQSRQVALAKEFDEFEINHKHIVEKLSDIDN</sequence>
<dbReference type="Proteomes" id="UP000749559">
    <property type="component" value="Unassembled WGS sequence"/>
</dbReference>
<dbReference type="AlphaFoldDB" id="A0A8J1UEP0"/>
<dbReference type="Pfam" id="PF13445">
    <property type="entry name" value="zf-RING_UBOX"/>
    <property type="match status" value="1"/>
</dbReference>
<dbReference type="GO" id="GO:0061630">
    <property type="term" value="F:ubiquitin protein ligase activity"/>
    <property type="evidence" value="ECO:0007669"/>
    <property type="project" value="TreeGrafter"/>
</dbReference>
<dbReference type="InterPro" id="IPR013083">
    <property type="entry name" value="Znf_RING/FYVE/PHD"/>
</dbReference>
<dbReference type="InterPro" id="IPR017907">
    <property type="entry name" value="Znf_RING_CS"/>
</dbReference>
<dbReference type="InterPro" id="IPR027370">
    <property type="entry name" value="Znf-RING_euk"/>
</dbReference>
<dbReference type="InterPro" id="IPR001841">
    <property type="entry name" value="Znf_RING"/>
</dbReference>
<dbReference type="PANTHER" id="PTHR25462:SF305">
    <property type="entry name" value="RING-TYPE DOMAIN-CONTAINING PROTEIN"/>
    <property type="match status" value="1"/>
</dbReference>
<keyword evidence="2" id="KW-1185">Reference proteome</keyword>
<dbReference type="OrthoDB" id="6105938at2759"/>
<evidence type="ECO:0000313" key="2">
    <source>
        <dbReference type="Proteomes" id="UP000749559"/>
    </source>
</evidence>
<gene>
    <name evidence="1" type="ORF">OFUS_LOCUS11355</name>
</gene>
<dbReference type="PROSITE" id="PS50089">
    <property type="entry name" value="ZF_RING_2"/>
    <property type="match status" value="1"/>
</dbReference>
<proteinExistence type="predicted"/>
<organism evidence="1 2">
    <name type="scientific">Owenia fusiformis</name>
    <name type="common">Polychaete worm</name>
    <dbReference type="NCBI Taxonomy" id="6347"/>
    <lineage>
        <taxon>Eukaryota</taxon>
        <taxon>Metazoa</taxon>
        <taxon>Spiralia</taxon>
        <taxon>Lophotrochozoa</taxon>
        <taxon>Annelida</taxon>
        <taxon>Polychaeta</taxon>
        <taxon>Sedentaria</taxon>
        <taxon>Canalipalpata</taxon>
        <taxon>Sabellida</taxon>
        <taxon>Oweniida</taxon>
        <taxon>Oweniidae</taxon>
        <taxon>Owenia</taxon>
    </lineage>
</organism>
<name>A0A8J1UEP0_OWEFU</name>
<dbReference type="Gene3D" id="3.30.40.10">
    <property type="entry name" value="Zinc/RING finger domain, C3HC4 (zinc finger)"/>
    <property type="match status" value="1"/>
</dbReference>
<dbReference type="SMART" id="SM00184">
    <property type="entry name" value="RING"/>
    <property type="match status" value="1"/>
</dbReference>